<protein>
    <submittedName>
        <fullName evidence="1">Uncharacterized protein</fullName>
    </submittedName>
</protein>
<name>A0A4R1BBG5_9BACT</name>
<dbReference type="RefSeq" id="WP_131449346.1">
    <property type="nucleotide sequence ID" value="NZ_SJZI01000042.1"/>
</dbReference>
<accession>A0A4R1BBG5</accession>
<gene>
    <name evidence="1" type="ORF">EPD60_10175</name>
</gene>
<evidence type="ECO:0000313" key="2">
    <source>
        <dbReference type="Proteomes" id="UP000295334"/>
    </source>
</evidence>
<organism evidence="1 2">
    <name type="scientific">Flaviaesturariibacter flavus</name>
    <dbReference type="NCBI Taxonomy" id="2502780"/>
    <lineage>
        <taxon>Bacteria</taxon>
        <taxon>Pseudomonadati</taxon>
        <taxon>Bacteroidota</taxon>
        <taxon>Chitinophagia</taxon>
        <taxon>Chitinophagales</taxon>
        <taxon>Chitinophagaceae</taxon>
        <taxon>Flaviaestuariibacter</taxon>
    </lineage>
</organism>
<proteinExistence type="predicted"/>
<dbReference type="AlphaFoldDB" id="A0A4R1BBG5"/>
<sequence length="340" mass="38704">MLRILSIFLIAACALSCTNTERPVARGFYYWKTTFDPTPKEQELLRAHTVQTLFVRLFDVGVNAAGEPVPQGKLEWRQRPSAVYRITPVVFITQEALRRCDSTGIDSLAARIGRLAAAQCAGLRLSGGFQADCDWSAGTRDRYFRLLRQLRRQPFLQNKKLSVTIRLHQLRYIAQNGIPPAERGLLMAYNMGNLKDARTRNSIVDLNELEKYTAGLPSYPLPLDVALPVFDWWVLFDGNRYEGLVYLRDPALFQKDRLGFARDTMLGGYRFRAGQWLRHERSDATEVDAVARHLATRLRSDSIGVVLFHLDEGNLAGYSSHDLENLYGVFGHRRARAFPR</sequence>
<dbReference type="OrthoDB" id="634553at2"/>
<dbReference type="Proteomes" id="UP000295334">
    <property type="component" value="Unassembled WGS sequence"/>
</dbReference>
<keyword evidence="2" id="KW-1185">Reference proteome</keyword>
<evidence type="ECO:0000313" key="1">
    <source>
        <dbReference type="EMBL" id="TCJ14355.1"/>
    </source>
</evidence>
<reference evidence="1 2" key="1">
    <citation type="submission" date="2019-03" db="EMBL/GenBank/DDBJ databases">
        <authorList>
            <person name="Kim M.K.M."/>
        </authorList>
    </citation>
    <scope>NUCLEOTIDE SEQUENCE [LARGE SCALE GENOMIC DNA]</scope>
    <source>
        <strain evidence="1 2">17J68-12</strain>
    </source>
</reference>
<dbReference type="EMBL" id="SJZI01000042">
    <property type="protein sequence ID" value="TCJ14355.1"/>
    <property type="molecule type" value="Genomic_DNA"/>
</dbReference>
<comment type="caution">
    <text evidence="1">The sequence shown here is derived from an EMBL/GenBank/DDBJ whole genome shotgun (WGS) entry which is preliminary data.</text>
</comment>